<dbReference type="Gene3D" id="3.40.50.1820">
    <property type="entry name" value="alpha/beta hydrolase"/>
    <property type="match status" value="1"/>
</dbReference>
<keyword evidence="2" id="KW-0378">Hydrolase</keyword>
<dbReference type="ESTHER" id="triha-a0a0f9xwj1">
    <property type="family name" value="Fungal_carboxylesterase_lipase"/>
</dbReference>
<sequence>MRIYTASIDNAGESVLRRKLQASYHRLICAPAVLALHLEIVLKSSEPDELKSRSLIYIQQSLICMKQCRDLPQIQVALGVAEWVLAKKSLLHNWSREVFLNGETADYTLRRSSRDWFCSAHNTESQIHRSQDDLAETGVGLDDFLDTIFIDHFIPYLVEMLKFIQKASIMIGFSHLLAALLPVVGAASINCPPSNAPNVKVKNGTVVGKYNAHYQQDLFLGIPYAKPPIQDLRFTRPQHLTEKWTVPQQATEYGPYCYGFNVGLVGYDTNTTNPSSEDCLTINVVRPHNYRHEWAPKGLPVLVWVYGGGFQEGGSADTRYNMSRFIEMSTEMGKPVIGVSFNYRMNAFGFISGEPFNSIGATNLGLHDQRLALQWIQENIAFFGGDPSKVTLQGESAGALSISLNMLVHKGRDEGLFQRAILESGTPLFAHNFPTVADQKEILGMFLNRTECSSSKDIVSCLRKIPAEDFIKAATGIFWHPIIDNDLLSQLSSESIQRGDFLKIPLLIGTNTNEGSTFLELFSQGSPVNTFDDVSRVLLTSVFPLQLPNGTIARLHELYSDVMKNPSEAKLGTVLPNPGPAYGKIHGELSVLVGDSLFTAGRRVSCQAWAQRKIPAYSFRFDTNPAGLSPEIYGAAHFQEVPFVFDNIDGKGYDVNPFDVNNQSLKAKYLDLAQLMTRMWLSFVQTGDPNNHGVHGFNLHWPKYDLDSPVNIVFNATKGATLEKDTYRVKAMNYLWESASIFHR</sequence>
<accession>A0A0F9XWJ1</accession>
<name>A0A0F9XWJ1_TRIHA</name>
<dbReference type="InterPro" id="IPR050654">
    <property type="entry name" value="AChE-related_enzymes"/>
</dbReference>
<dbReference type="PROSITE" id="PS00122">
    <property type="entry name" value="CARBOXYLESTERASE_B_1"/>
    <property type="match status" value="1"/>
</dbReference>
<evidence type="ECO:0000256" key="1">
    <source>
        <dbReference type="ARBA" id="ARBA00005964"/>
    </source>
</evidence>
<dbReference type="PROSITE" id="PS00941">
    <property type="entry name" value="CARBOXYLESTERASE_B_2"/>
    <property type="match status" value="1"/>
</dbReference>
<dbReference type="InterPro" id="IPR019819">
    <property type="entry name" value="Carboxylesterase_B_CS"/>
</dbReference>
<dbReference type="OMA" id="FLPKATQ"/>
<dbReference type="InterPro" id="IPR019826">
    <property type="entry name" value="Carboxylesterase_B_AS"/>
</dbReference>
<dbReference type="EMBL" id="JOKZ01000078">
    <property type="protein sequence ID" value="KKP04413.1"/>
    <property type="molecule type" value="Genomic_DNA"/>
</dbReference>
<organism evidence="4 5">
    <name type="scientific">Trichoderma harzianum</name>
    <name type="common">Hypocrea lixii</name>
    <dbReference type="NCBI Taxonomy" id="5544"/>
    <lineage>
        <taxon>Eukaryota</taxon>
        <taxon>Fungi</taxon>
        <taxon>Dikarya</taxon>
        <taxon>Ascomycota</taxon>
        <taxon>Pezizomycotina</taxon>
        <taxon>Sordariomycetes</taxon>
        <taxon>Hypocreomycetidae</taxon>
        <taxon>Hypocreales</taxon>
        <taxon>Hypocreaceae</taxon>
        <taxon>Trichoderma</taxon>
    </lineage>
</organism>
<dbReference type="SUPFAM" id="SSF53474">
    <property type="entry name" value="alpha/beta-Hydrolases"/>
    <property type="match status" value="1"/>
</dbReference>
<gene>
    <name evidence="4" type="ORF">THAR02_03489</name>
</gene>
<evidence type="ECO:0000313" key="4">
    <source>
        <dbReference type="EMBL" id="KKP04413.1"/>
    </source>
</evidence>
<dbReference type="OrthoDB" id="408631at2759"/>
<comment type="similarity">
    <text evidence="1">Belongs to the type-B carboxylesterase/lipase family.</text>
</comment>
<dbReference type="Pfam" id="PF00135">
    <property type="entry name" value="COesterase"/>
    <property type="match status" value="1"/>
</dbReference>
<proteinExistence type="inferred from homology"/>
<dbReference type="Proteomes" id="UP000034112">
    <property type="component" value="Unassembled WGS sequence"/>
</dbReference>
<dbReference type="AlphaFoldDB" id="A0A0F9XWJ1"/>
<evidence type="ECO:0000256" key="2">
    <source>
        <dbReference type="ARBA" id="ARBA00022801"/>
    </source>
</evidence>
<protein>
    <recommendedName>
        <fullName evidence="3">Carboxylesterase type B domain-containing protein</fullName>
    </recommendedName>
</protein>
<dbReference type="PANTHER" id="PTHR43918">
    <property type="entry name" value="ACETYLCHOLINESTERASE"/>
    <property type="match status" value="1"/>
</dbReference>
<dbReference type="InterPro" id="IPR029058">
    <property type="entry name" value="AB_hydrolase_fold"/>
</dbReference>
<dbReference type="GO" id="GO:0052689">
    <property type="term" value="F:carboxylic ester hydrolase activity"/>
    <property type="evidence" value="ECO:0007669"/>
    <property type="project" value="TreeGrafter"/>
</dbReference>
<dbReference type="InterPro" id="IPR002018">
    <property type="entry name" value="CarbesteraseB"/>
</dbReference>
<reference evidence="5" key="1">
    <citation type="journal article" date="2015" name="Genome Announc.">
        <title>Draft whole-genome sequence of the biocontrol agent Trichoderma harzianum T6776.</title>
        <authorList>
            <person name="Baroncelli R."/>
            <person name="Piaggeschi G."/>
            <person name="Fiorini L."/>
            <person name="Bertolini E."/>
            <person name="Zapparata A."/>
            <person name="Pe M.E."/>
            <person name="Sarrocco S."/>
            <person name="Vannacci G."/>
        </authorList>
    </citation>
    <scope>NUCLEOTIDE SEQUENCE [LARGE SCALE GENOMIC DNA]</scope>
    <source>
        <strain evidence="5">T6776</strain>
    </source>
</reference>
<comment type="caution">
    <text evidence="4">The sequence shown here is derived from an EMBL/GenBank/DDBJ whole genome shotgun (WGS) entry which is preliminary data.</text>
</comment>
<dbReference type="PANTHER" id="PTHR43918:SF4">
    <property type="entry name" value="CARBOXYLIC ESTER HYDROLASE"/>
    <property type="match status" value="1"/>
</dbReference>
<evidence type="ECO:0000313" key="5">
    <source>
        <dbReference type="Proteomes" id="UP000034112"/>
    </source>
</evidence>
<feature type="domain" description="Carboxylesterase type B" evidence="3">
    <location>
        <begin position="196"/>
        <end position="707"/>
    </location>
</feature>
<evidence type="ECO:0000259" key="3">
    <source>
        <dbReference type="Pfam" id="PF00135"/>
    </source>
</evidence>